<accession>A0A4Y2J427</accession>
<dbReference type="InterPro" id="IPR024989">
    <property type="entry name" value="MFS_assoc_dom"/>
</dbReference>
<dbReference type="InterPro" id="IPR036259">
    <property type="entry name" value="MFS_trans_sf"/>
</dbReference>
<gene>
    <name evidence="8" type="ORF">AVEN_120220_1</name>
</gene>
<dbReference type="Proteomes" id="UP000499080">
    <property type="component" value="Unassembled WGS sequence"/>
</dbReference>
<feature type="transmembrane region" description="Helical" evidence="6">
    <location>
        <begin position="223"/>
        <end position="245"/>
    </location>
</feature>
<dbReference type="Pfam" id="PF12832">
    <property type="entry name" value="MFS_1_like"/>
    <property type="match status" value="1"/>
</dbReference>
<evidence type="ECO:0000256" key="3">
    <source>
        <dbReference type="ARBA" id="ARBA00022692"/>
    </source>
</evidence>
<dbReference type="GO" id="GO:0016020">
    <property type="term" value="C:membrane"/>
    <property type="evidence" value="ECO:0007669"/>
    <property type="project" value="UniProtKB-SubCell"/>
</dbReference>
<comment type="similarity">
    <text evidence="2">Belongs to the major facilitator superfamily. MFSD6 family.</text>
</comment>
<organism evidence="8 9">
    <name type="scientific">Araneus ventricosus</name>
    <name type="common">Orbweaver spider</name>
    <name type="synonym">Epeira ventricosa</name>
    <dbReference type="NCBI Taxonomy" id="182803"/>
    <lineage>
        <taxon>Eukaryota</taxon>
        <taxon>Metazoa</taxon>
        <taxon>Ecdysozoa</taxon>
        <taxon>Arthropoda</taxon>
        <taxon>Chelicerata</taxon>
        <taxon>Arachnida</taxon>
        <taxon>Araneae</taxon>
        <taxon>Araneomorphae</taxon>
        <taxon>Entelegynae</taxon>
        <taxon>Araneoidea</taxon>
        <taxon>Araneidae</taxon>
        <taxon>Araneus</taxon>
    </lineage>
</organism>
<dbReference type="Gene3D" id="1.20.1250.20">
    <property type="entry name" value="MFS general substrate transporter like domains"/>
    <property type="match status" value="1"/>
</dbReference>
<feature type="transmembrane region" description="Helical" evidence="6">
    <location>
        <begin position="66"/>
        <end position="85"/>
    </location>
</feature>
<feature type="transmembrane region" description="Helical" evidence="6">
    <location>
        <begin position="97"/>
        <end position="119"/>
    </location>
</feature>
<protein>
    <recommendedName>
        <fullName evidence="7">Major facilitator superfamily associated domain-containing protein</fullName>
    </recommendedName>
</protein>
<evidence type="ECO:0000256" key="2">
    <source>
        <dbReference type="ARBA" id="ARBA00005241"/>
    </source>
</evidence>
<name>A0A4Y2J427_ARAVE</name>
<proteinExistence type="inferred from homology"/>
<feature type="transmembrane region" description="Helical" evidence="6">
    <location>
        <begin position="156"/>
        <end position="176"/>
    </location>
</feature>
<dbReference type="PANTHER" id="PTHR16172">
    <property type="entry name" value="MAJOR FACILITATOR SUPERFAMILY DOMAIN-CONTAINING PROTEIN 6-LIKE"/>
    <property type="match status" value="1"/>
</dbReference>
<sequence length="273" mass="30166">MVGPPLVGIILDKTNGSNDNEKSYTLAFVCAIIFSVFTAFSIGIVNPKFHKPASKIWKKSSELVKNLNIMLFFALLITMGSVAGFQTTYRNWYLKELGASDLLTGIISGVDALYGIPFLCKSKWCINKVGVRHVFILGLLGHVVYSFSFSAMEEPWIALIIESTTILSYHLFWVAVIQYSDEIAPDGLVAIMKILAGSLHYNIGKLGSTFVGGYVMNTYGGRTAFTVLGCIALAYTFVYGSYLIIQRLKQKKVRITLESPSAKEIPEENPNFT</sequence>
<reference evidence="8 9" key="1">
    <citation type="journal article" date="2019" name="Sci. Rep.">
        <title>Orb-weaving spider Araneus ventricosus genome elucidates the spidroin gene catalogue.</title>
        <authorList>
            <person name="Kono N."/>
            <person name="Nakamura H."/>
            <person name="Ohtoshi R."/>
            <person name="Moran D.A.P."/>
            <person name="Shinohara A."/>
            <person name="Yoshida Y."/>
            <person name="Fujiwara M."/>
            <person name="Mori M."/>
            <person name="Tomita M."/>
            <person name="Arakawa K."/>
        </authorList>
    </citation>
    <scope>NUCLEOTIDE SEQUENCE [LARGE SCALE GENOMIC DNA]</scope>
</reference>
<keyword evidence="4 6" id="KW-1133">Transmembrane helix</keyword>
<evidence type="ECO:0000256" key="4">
    <source>
        <dbReference type="ARBA" id="ARBA00022989"/>
    </source>
</evidence>
<comment type="caution">
    <text evidence="8">The sequence shown here is derived from an EMBL/GenBank/DDBJ whole genome shotgun (WGS) entry which is preliminary data.</text>
</comment>
<dbReference type="PANTHER" id="PTHR16172:SF41">
    <property type="entry name" value="MAJOR FACILITATOR SUPERFAMILY DOMAIN-CONTAINING PROTEIN 6-LIKE"/>
    <property type="match status" value="1"/>
</dbReference>
<feature type="domain" description="Major facilitator superfamily associated" evidence="7">
    <location>
        <begin position="7"/>
        <end position="226"/>
    </location>
</feature>
<dbReference type="AlphaFoldDB" id="A0A4Y2J427"/>
<keyword evidence="9" id="KW-1185">Reference proteome</keyword>
<dbReference type="EMBL" id="BGPR01003199">
    <property type="protein sequence ID" value="GBM84953.1"/>
    <property type="molecule type" value="Genomic_DNA"/>
</dbReference>
<evidence type="ECO:0000313" key="8">
    <source>
        <dbReference type="EMBL" id="GBM84953.1"/>
    </source>
</evidence>
<keyword evidence="3 6" id="KW-0812">Transmembrane</keyword>
<feature type="transmembrane region" description="Helical" evidence="6">
    <location>
        <begin position="24"/>
        <end position="45"/>
    </location>
</feature>
<evidence type="ECO:0000256" key="6">
    <source>
        <dbReference type="SAM" id="Phobius"/>
    </source>
</evidence>
<dbReference type="SUPFAM" id="SSF103473">
    <property type="entry name" value="MFS general substrate transporter"/>
    <property type="match status" value="1"/>
</dbReference>
<evidence type="ECO:0000256" key="1">
    <source>
        <dbReference type="ARBA" id="ARBA00004141"/>
    </source>
</evidence>
<dbReference type="InterPro" id="IPR051717">
    <property type="entry name" value="MFS_MFSD6"/>
</dbReference>
<keyword evidence="5 6" id="KW-0472">Membrane</keyword>
<feature type="transmembrane region" description="Helical" evidence="6">
    <location>
        <begin position="183"/>
        <end position="203"/>
    </location>
</feature>
<evidence type="ECO:0000313" key="9">
    <source>
        <dbReference type="Proteomes" id="UP000499080"/>
    </source>
</evidence>
<evidence type="ECO:0000256" key="5">
    <source>
        <dbReference type="ARBA" id="ARBA00023136"/>
    </source>
</evidence>
<dbReference type="OrthoDB" id="6418856at2759"/>
<comment type="subcellular location">
    <subcellularLocation>
        <location evidence="1">Membrane</location>
        <topology evidence="1">Multi-pass membrane protein</topology>
    </subcellularLocation>
</comment>
<evidence type="ECO:0000259" key="7">
    <source>
        <dbReference type="Pfam" id="PF12832"/>
    </source>
</evidence>
<feature type="transmembrane region" description="Helical" evidence="6">
    <location>
        <begin position="131"/>
        <end position="150"/>
    </location>
</feature>